<dbReference type="Proteomes" id="UP000267027">
    <property type="component" value="Unassembled WGS sequence"/>
</dbReference>
<dbReference type="AlphaFoldDB" id="A0A0R3PUB0"/>
<name>A0A0R3PUB0_ANGCS</name>
<dbReference type="EMBL" id="UYYA01004302">
    <property type="protein sequence ID" value="VDM61052.1"/>
    <property type="molecule type" value="Genomic_DNA"/>
</dbReference>
<gene>
    <name evidence="1" type="ORF">ACOC_LOCUS9467</name>
</gene>
<sequence>MDIEYDWLTHHLHACAIKGGCSKLTKKRLTPETLELKGQHGFARSAGNRQLSFSSELAKQCRQMIKEGLIKIIAAVVVEAAEPGKSTHKLTE</sequence>
<evidence type="ECO:0000313" key="2">
    <source>
        <dbReference type="Proteomes" id="UP000267027"/>
    </source>
</evidence>
<proteinExistence type="predicted"/>
<dbReference type="WBParaSite" id="ACOC_0000946601-mRNA-1">
    <property type="protein sequence ID" value="ACOC_0000946601-mRNA-1"/>
    <property type="gene ID" value="ACOC_0000946601"/>
</dbReference>
<reference evidence="1 2" key="2">
    <citation type="submission" date="2018-11" db="EMBL/GenBank/DDBJ databases">
        <authorList>
            <consortium name="Pathogen Informatics"/>
        </authorList>
    </citation>
    <scope>NUCLEOTIDE SEQUENCE [LARGE SCALE GENOMIC DNA]</scope>
    <source>
        <strain evidence="1 2">Costa Rica</strain>
    </source>
</reference>
<evidence type="ECO:0000313" key="3">
    <source>
        <dbReference type="WBParaSite" id="ACOC_0000946601-mRNA-1"/>
    </source>
</evidence>
<reference evidence="3" key="1">
    <citation type="submission" date="2017-02" db="UniProtKB">
        <authorList>
            <consortium name="WormBaseParasite"/>
        </authorList>
    </citation>
    <scope>IDENTIFICATION</scope>
</reference>
<protein>
    <submittedName>
        <fullName evidence="3">Transposase</fullName>
    </submittedName>
</protein>
<keyword evidence="2" id="KW-1185">Reference proteome</keyword>
<organism evidence="3">
    <name type="scientific">Angiostrongylus costaricensis</name>
    <name type="common">Nematode worm</name>
    <dbReference type="NCBI Taxonomy" id="334426"/>
    <lineage>
        <taxon>Eukaryota</taxon>
        <taxon>Metazoa</taxon>
        <taxon>Ecdysozoa</taxon>
        <taxon>Nematoda</taxon>
        <taxon>Chromadorea</taxon>
        <taxon>Rhabditida</taxon>
        <taxon>Rhabditina</taxon>
        <taxon>Rhabditomorpha</taxon>
        <taxon>Strongyloidea</taxon>
        <taxon>Metastrongylidae</taxon>
        <taxon>Angiostrongylus</taxon>
    </lineage>
</organism>
<evidence type="ECO:0000313" key="1">
    <source>
        <dbReference type="EMBL" id="VDM61052.1"/>
    </source>
</evidence>
<accession>A0A0R3PUB0</accession>